<name>M7ZHA4_TRIUA</name>
<dbReference type="EMBL" id="KD080634">
    <property type="protein sequence ID" value="EMS62563.1"/>
    <property type="molecule type" value="Genomic_DNA"/>
</dbReference>
<organism evidence="1">
    <name type="scientific">Triticum urartu</name>
    <name type="common">Red wild einkorn</name>
    <name type="synonym">Crithodium urartu</name>
    <dbReference type="NCBI Taxonomy" id="4572"/>
    <lineage>
        <taxon>Eukaryota</taxon>
        <taxon>Viridiplantae</taxon>
        <taxon>Streptophyta</taxon>
        <taxon>Embryophyta</taxon>
        <taxon>Tracheophyta</taxon>
        <taxon>Spermatophyta</taxon>
        <taxon>Magnoliopsida</taxon>
        <taxon>Liliopsida</taxon>
        <taxon>Poales</taxon>
        <taxon>Poaceae</taxon>
        <taxon>BOP clade</taxon>
        <taxon>Pooideae</taxon>
        <taxon>Triticodae</taxon>
        <taxon>Triticeae</taxon>
        <taxon>Triticinae</taxon>
        <taxon>Triticum</taxon>
    </lineage>
</organism>
<sequence>MAHKTEWTSHGHLRRRGRAGNWETTCPHGHVVTVNLKICRPSLSEKFIEMTVEGQAWLGVAKSHEVIAAGLLAPAAANPPAQSPWDVCVLLLHCRHLSLCGACEPAVNTCPVCAATKNASLHVLLS</sequence>
<dbReference type="AlphaFoldDB" id="M7ZHA4"/>
<gene>
    <name evidence="1" type="ORF">TRIUR3_22400</name>
</gene>
<dbReference type="GO" id="GO:0004842">
    <property type="term" value="F:ubiquitin-protein transferase activity"/>
    <property type="evidence" value="ECO:0007669"/>
    <property type="project" value="TreeGrafter"/>
</dbReference>
<reference evidence="1" key="1">
    <citation type="journal article" date="2013" name="Nature">
        <title>Draft genome of the wheat A-genome progenitor Triticum urartu.</title>
        <authorList>
            <person name="Ling H.Q."/>
            <person name="Zhao S."/>
            <person name="Liu D."/>
            <person name="Wang J."/>
            <person name="Sun H."/>
            <person name="Zhang C."/>
            <person name="Fan H."/>
            <person name="Li D."/>
            <person name="Dong L."/>
            <person name="Tao Y."/>
            <person name="Gao C."/>
            <person name="Wu H."/>
            <person name="Li Y."/>
            <person name="Cui Y."/>
            <person name="Guo X."/>
            <person name="Zheng S."/>
            <person name="Wang B."/>
            <person name="Yu K."/>
            <person name="Liang Q."/>
            <person name="Yang W."/>
            <person name="Lou X."/>
            <person name="Chen J."/>
            <person name="Feng M."/>
            <person name="Jian J."/>
            <person name="Zhang X."/>
            <person name="Luo G."/>
            <person name="Jiang Y."/>
            <person name="Liu J."/>
            <person name="Wang Z."/>
            <person name="Sha Y."/>
            <person name="Zhang B."/>
            <person name="Wu H."/>
            <person name="Tang D."/>
            <person name="Shen Q."/>
            <person name="Xue P."/>
            <person name="Zou S."/>
            <person name="Wang X."/>
            <person name="Liu X."/>
            <person name="Wang F."/>
            <person name="Yang Y."/>
            <person name="An X."/>
            <person name="Dong Z."/>
            <person name="Zhang K."/>
            <person name="Zhang X."/>
            <person name="Luo M.C."/>
            <person name="Dvorak J."/>
            <person name="Tong Y."/>
            <person name="Wang J."/>
            <person name="Yang H."/>
            <person name="Li Z."/>
            <person name="Wang D."/>
            <person name="Zhang A."/>
            <person name="Wang J."/>
        </authorList>
    </citation>
    <scope>NUCLEOTIDE SEQUENCE</scope>
</reference>
<protein>
    <recommendedName>
        <fullName evidence="2">RING-type domain-containing protein</fullName>
    </recommendedName>
</protein>
<dbReference type="PANTHER" id="PTHR42647:SF64">
    <property type="entry name" value="RING-TYPE DOMAIN-CONTAINING PROTEIN"/>
    <property type="match status" value="1"/>
</dbReference>
<dbReference type="STRING" id="4572.M7ZHA4"/>
<dbReference type="Gene3D" id="3.30.40.10">
    <property type="entry name" value="Zinc/RING finger domain, C3HC4 (zinc finger)"/>
    <property type="match status" value="1"/>
</dbReference>
<dbReference type="OMA" id="WETTCPH"/>
<dbReference type="PANTHER" id="PTHR42647">
    <property type="entry name" value="SBP (S-RIBONUCLEASE BINDING PROTEIN) FAMILY PROTEIN"/>
    <property type="match status" value="1"/>
</dbReference>
<proteinExistence type="predicted"/>
<accession>M7ZHA4</accession>
<evidence type="ECO:0008006" key="2">
    <source>
        <dbReference type="Google" id="ProtNLM"/>
    </source>
</evidence>
<evidence type="ECO:0000313" key="1">
    <source>
        <dbReference type="EMBL" id="EMS62563.1"/>
    </source>
</evidence>
<dbReference type="InterPro" id="IPR013083">
    <property type="entry name" value="Znf_RING/FYVE/PHD"/>
</dbReference>